<dbReference type="InterPro" id="IPR027417">
    <property type="entry name" value="P-loop_NTPase"/>
</dbReference>
<dbReference type="AlphaFoldDB" id="A0A7X0RJM9"/>
<name>A0A7X0RJM9_9ACTN</name>
<dbReference type="Gene3D" id="3.40.50.300">
    <property type="entry name" value="P-loop containing nucleotide triphosphate hydrolases"/>
    <property type="match status" value="1"/>
</dbReference>
<dbReference type="RefSeq" id="WP_185253557.1">
    <property type="nucleotide sequence ID" value="NZ_JACKXE010000001.1"/>
</dbReference>
<accession>A0A7X0RJM9</accession>
<dbReference type="Proteomes" id="UP000523955">
    <property type="component" value="Unassembled WGS sequence"/>
</dbReference>
<proteinExistence type="predicted"/>
<gene>
    <name evidence="1" type="ORF">H5V45_14365</name>
</gene>
<keyword evidence="1" id="KW-0547">Nucleotide-binding</keyword>
<reference evidence="1 2" key="1">
    <citation type="submission" date="2020-08" db="EMBL/GenBank/DDBJ databases">
        <authorList>
            <person name="Seo M.-J."/>
        </authorList>
    </citation>
    <scope>NUCLEOTIDE SEQUENCE [LARGE SCALE GENOMIC DNA]</scope>
    <source>
        <strain evidence="1 2">KIGAM211</strain>
    </source>
</reference>
<dbReference type="EMBL" id="JACKXE010000001">
    <property type="protein sequence ID" value="MBB6628505.1"/>
    <property type="molecule type" value="Genomic_DNA"/>
</dbReference>
<protein>
    <submittedName>
        <fullName evidence="1">ATP-binding protein</fullName>
    </submittedName>
</protein>
<evidence type="ECO:0000313" key="1">
    <source>
        <dbReference type="EMBL" id="MBB6628505.1"/>
    </source>
</evidence>
<organism evidence="1 2">
    <name type="scientific">Nocardioides luti</name>
    <dbReference type="NCBI Taxonomy" id="2761101"/>
    <lineage>
        <taxon>Bacteria</taxon>
        <taxon>Bacillati</taxon>
        <taxon>Actinomycetota</taxon>
        <taxon>Actinomycetes</taxon>
        <taxon>Propionibacteriales</taxon>
        <taxon>Nocardioidaceae</taxon>
        <taxon>Nocardioides</taxon>
    </lineage>
</organism>
<comment type="caution">
    <text evidence="1">The sequence shown here is derived from an EMBL/GenBank/DDBJ whole genome shotgun (WGS) entry which is preliminary data.</text>
</comment>
<keyword evidence="2" id="KW-1185">Reference proteome</keyword>
<evidence type="ECO:0000313" key="2">
    <source>
        <dbReference type="Proteomes" id="UP000523955"/>
    </source>
</evidence>
<dbReference type="GO" id="GO:0005524">
    <property type="term" value="F:ATP binding"/>
    <property type="evidence" value="ECO:0007669"/>
    <property type="project" value="UniProtKB-KW"/>
</dbReference>
<dbReference type="SUPFAM" id="SSF53795">
    <property type="entry name" value="PEP carboxykinase-like"/>
    <property type="match status" value="1"/>
</dbReference>
<sequence length="273" mass="28519">MVKLDEPPVVATVEAMECVVRIECTGPGAGDLMEQVERAWTRCRVPDGLPPDITLPVSIASLAEESTIPDAGPSGEMLAEALEALTQLVTIEAITWHAGALLMLHAAALADPTNGRTVLFVGPSGMGKTTVAQRLGQQLGYVTDETAALTATRRLLRYPKPLSIIAGDGAKEQVSPDELGLVAAPDDLEIAAVVLLDRRTDALPFLEPVQSAEAVALLAEHTSHLADLPDPLRRLGALCDSVGGALRATYRDTDQLGALVVQLLGAGDPGVSS</sequence>
<keyword evidence="1" id="KW-0067">ATP-binding</keyword>